<dbReference type="GO" id="GO:0003922">
    <property type="term" value="F:GMP synthase (glutamine-hydrolyzing) activity"/>
    <property type="evidence" value="ECO:0007669"/>
    <property type="project" value="UniProtKB-EC"/>
</dbReference>
<dbReference type="RefSeq" id="WP_179463682.1">
    <property type="nucleotide sequence ID" value="NZ_JACBZX010000001.1"/>
</dbReference>
<feature type="domain" description="Glutamine amidotransferase" evidence="1">
    <location>
        <begin position="49"/>
        <end position="191"/>
    </location>
</feature>
<dbReference type="AlphaFoldDB" id="A0A852XAE0"/>
<dbReference type="PANTHER" id="PTHR42695">
    <property type="entry name" value="GLUTAMINE AMIDOTRANSFERASE YLR126C-RELATED"/>
    <property type="match status" value="1"/>
</dbReference>
<evidence type="ECO:0000313" key="3">
    <source>
        <dbReference type="Proteomes" id="UP000592181"/>
    </source>
</evidence>
<accession>A0A852XAE0</accession>
<protein>
    <submittedName>
        <fullName evidence="2">GMP synthase (Glutamine-hydrolyzing)</fullName>
        <ecNumber evidence="2">6.3.5.2</ecNumber>
    </submittedName>
</protein>
<dbReference type="EMBL" id="JACBZX010000001">
    <property type="protein sequence ID" value="NYG38500.1"/>
    <property type="molecule type" value="Genomic_DNA"/>
</dbReference>
<proteinExistence type="predicted"/>
<dbReference type="PANTHER" id="PTHR42695:SF5">
    <property type="entry name" value="GLUTAMINE AMIDOTRANSFERASE YLR126C-RELATED"/>
    <property type="match status" value="1"/>
</dbReference>
<organism evidence="2 3">
    <name type="scientific">Janibacter alkaliphilus</name>
    <dbReference type="NCBI Taxonomy" id="1069963"/>
    <lineage>
        <taxon>Bacteria</taxon>
        <taxon>Bacillati</taxon>
        <taxon>Actinomycetota</taxon>
        <taxon>Actinomycetes</taxon>
        <taxon>Micrococcales</taxon>
        <taxon>Intrasporangiaceae</taxon>
        <taxon>Janibacter</taxon>
    </lineage>
</organism>
<gene>
    <name evidence="2" type="ORF">BJY28_002969</name>
</gene>
<dbReference type="CDD" id="cd01741">
    <property type="entry name" value="GATase1_1"/>
    <property type="match status" value="1"/>
</dbReference>
<dbReference type="Proteomes" id="UP000592181">
    <property type="component" value="Unassembled WGS sequence"/>
</dbReference>
<dbReference type="InterPro" id="IPR017926">
    <property type="entry name" value="GATASE"/>
</dbReference>
<evidence type="ECO:0000313" key="2">
    <source>
        <dbReference type="EMBL" id="NYG38500.1"/>
    </source>
</evidence>
<name>A0A852XAE0_9MICO</name>
<keyword evidence="2" id="KW-0436">Ligase</keyword>
<dbReference type="EC" id="6.3.5.2" evidence="2"/>
<reference evidence="2 3" key="1">
    <citation type="submission" date="2020-07" db="EMBL/GenBank/DDBJ databases">
        <title>Sequencing the genomes of 1000 actinobacteria strains.</title>
        <authorList>
            <person name="Klenk H.-P."/>
        </authorList>
    </citation>
    <scope>NUCLEOTIDE SEQUENCE [LARGE SCALE GENOMIC DNA]</scope>
    <source>
        <strain evidence="2 3">DSM 24723</strain>
    </source>
</reference>
<keyword evidence="3" id="KW-1185">Reference proteome</keyword>
<dbReference type="SUPFAM" id="SSF52317">
    <property type="entry name" value="Class I glutamine amidotransferase-like"/>
    <property type="match status" value="1"/>
</dbReference>
<dbReference type="GO" id="GO:0005829">
    <property type="term" value="C:cytosol"/>
    <property type="evidence" value="ECO:0007669"/>
    <property type="project" value="TreeGrafter"/>
</dbReference>
<sequence length="241" mass="26305">MKPFLLLATRADDVAADDEYAAFLRYSGLREDQLVRHRLEQHPLPRIDLDDWSGFIVGGSPFNVTDREKTAVQRRVEAELADLVARVVAADHPFLGACFGVGVLGSLPGGVVDRTFGEPPTSVRLTQTEAGRTDPLLAGVGEHFHAIVGHKEACRVLPEGATLLVAGEACLVQMFRIGRNVYATQFHPELDADSLAERLRIYAGHGYCEPEEADALVAQARAADVGDVREVLRTFVARHAR</sequence>
<dbReference type="Pfam" id="PF00117">
    <property type="entry name" value="GATase"/>
    <property type="match status" value="1"/>
</dbReference>
<dbReference type="NCBIfam" id="NF005743">
    <property type="entry name" value="PRK07567.1"/>
    <property type="match status" value="1"/>
</dbReference>
<dbReference type="PROSITE" id="PS51273">
    <property type="entry name" value="GATASE_TYPE_1"/>
    <property type="match status" value="1"/>
</dbReference>
<dbReference type="Gene3D" id="3.40.50.880">
    <property type="match status" value="1"/>
</dbReference>
<comment type="caution">
    <text evidence="2">The sequence shown here is derived from an EMBL/GenBank/DDBJ whole genome shotgun (WGS) entry which is preliminary data.</text>
</comment>
<evidence type="ECO:0000259" key="1">
    <source>
        <dbReference type="Pfam" id="PF00117"/>
    </source>
</evidence>
<dbReference type="InterPro" id="IPR029062">
    <property type="entry name" value="Class_I_gatase-like"/>
</dbReference>
<dbReference type="InterPro" id="IPR044992">
    <property type="entry name" value="ChyE-like"/>
</dbReference>